<evidence type="ECO:0000256" key="3">
    <source>
        <dbReference type="ARBA" id="ARBA00023163"/>
    </source>
</evidence>
<keyword evidence="2" id="KW-0238">DNA-binding</keyword>
<reference evidence="7" key="1">
    <citation type="journal article" date="2019" name="Int. J. Syst. Evol. Microbiol.">
        <title>The Global Catalogue of Microorganisms (GCM) 10K type strain sequencing project: providing services to taxonomists for standard genome sequencing and annotation.</title>
        <authorList>
            <consortium name="The Broad Institute Genomics Platform"/>
            <consortium name="The Broad Institute Genome Sequencing Center for Infectious Disease"/>
            <person name="Wu L."/>
            <person name="Ma J."/>
        </authorList>
    </citation>
    <scope>NUCLEOTIDE SEQUENCE [LARGE SCALE GENOMIC DNA]</scope>
    <source>
        <strain evidence="7">CCM 8932</strain>
    </source>
</reference>
<dbReference type="SUPFAM" id="SSF53697">
    <property type="entry name" value="SIS domain"/>
    <property type="match status" value="1"/>
</dbReference>
<dbReference type="CDD" id="cd05013">
    <property type="entry name" value="SIS_RpiR"/>
    <property type="match status" value="1"/>
</dbReference>
<protein>
    <submittedName>
        <fullName evidence="6">MurR/RpiR family transcriptional regulator</fullName>
    </submittedName>
</protein>
<dbReference type="InterPro" id="IPR001347">
    <property type="entry name" value="SIS_dom"/>
</dbReference>
<dbReference type="PROSITE" id="PS51464">
    <property type="entry name" value="SIS"/>
    <property type="match status" value="1"/>
</dbReference>
<accession>A0ABW1R9F4</accession>
<dbReference type="Pfam" id="PF01380">
    <property type="entry name" value="SIS"/>
    <property type="match status" value="1"/>
</dbReference>
<dbReference type="InterPro" id="IPR047640">
    <property type="entry name" value="RpiR-like"/>
</dbReference>
<dbReference type="InterPro" id="IPR009057">
    <property type="entry name" value="Homeodomain-like_sf"/>
</dbReference>
<keyword evidence="1" id="KW-0805">Transcription regulation</keyword>
<name>A0ABW1R9F4_9LACO</name>
<dbReference type="InterPro" id="IPR000281">
    <property type="entry name" value="HTH_RpiR"/>
</dbReference>
<evidence type="ECO:0000256" key="2">
    <source>
        <dbReference type="ARBA" id="ARBA00023125"/>
    </source>
</evidence>
<evidence type="ECO:0000313" key="7">
    <source>
        <dbReference type="Proteomes" id="UP001596253"/>
    </source>
</evidence>
<dbReference type="PANTHER" id="PTHR30514:SF10">
    <property type="entry name" value="MURR_RPIR FAMILY TRANSCRIPTIONAL REGULATOR"/>
    <property type="match status" value="1"/>
</dbReference>
<feature type="domain" description="HTH rpiR-type" evidence="4">
    <location>
        <begin position="1"/>
        <end position="76"/>
    </location>
</feature>
<keyword evidence="3" id="KW-0804">Transcription</keyword>
<keyword evidence="7" id="KW-1185">Reference proteome</keyword>
<dbReference type="EMBL" id="JBHSSD010000059">
    <property type="protein sequence ID" value="MFC6165789.1"/>
    <property type="molecule type" value="Genomic_DNA"/>
</dbReference>
<feature type="domain" description="SIS" evidence="5">
    <location>
        <begin position="125"/>
        <end position="262"/>
    </location>
</feature>
<dbReference type="PANTHER" id="PTHR30514">
    <property type="entry name" value="GLUCOKINASE"/>
    <property type="match status" value="1"/>
</dbReference>
<dbReference type="InterPro" id="IPR046348">
    <property type="entry name" value="SIS_dom_sf"/>
</dbReference>
<dbReference type="RefSeq" id="WP_137641128.1">
    <property type="nucleotide sequence ID" value="NZ_BJDK01000040.1"/>
</dbReference>
<dbReference type="InterPro" id="IPR036388">
    <property type="entry name" value="WH-like_DNA-bd_sf"/>
</dbReference>
<evidence type="ECO:0000259" key="4">
    <source>
        <dbReference type="PROSITE" id="PS51071"/>
    </source>
</evidence>
<gene>
    <name evidence="6" type="ORF">ACFP3T_14050</name>
</gene>
<evidence type="ECO:0000313" key="6">
    <source>
        <dbReference type="EMBL" id="MFC6165789.1"/>
    </source>
</evidence>
<proteinExistence type="predicted"/>
<dbReference type="PROSITE" id="PS51071">
    <property type="entry name" value="HTH_RPIR"/>
    <property type="match status" value="1"/>
</dbReference>
<evidence type="ECO:0000256" key="1">
    <source>
        <dbReference type="ARBA" id="ARBA00023015"/>
    </source>
</evidence>
<sequence length="287" mass="32023">MLILDQLKQTADFTATETRIADYLLQHLDTAKAMYLKDLATATYTSHSAIIRLAQKLGYRGFRDFQQTLTTAAVAQARTVTEVDANFPFAAEDDPQAIAKKMADLTVTTVQRSFDQLDTATLTAMAQTLDQAERIFIFSQGDSQLRARSFQNKLIKINKFAIIAEEYADDAWNAASLTSRDCALFISYAGTTKVHQQFATYFHDQQIPSLVITGNANAPLIPLSSQHLISLQSENGFAKIGTFASQTAFEYLLDTLFSVMYAQHFQQHLSNLQQKQQLIQDGPLTTK</sequence>
<organism evidence="6 7">
    <name type="scientific">Lactiplantibacillus dongliensis</name>
    <dbReference type="NCBI Taxonomy" id="2559919"/>
    <lineage>
        <taxon>Bacteria</taxon>
        <taxon>Bacillati</taxon>
        <taxon>Bacillota</taxon>
        <taxon>Bacilli</taxon>
        <taxon>Lactobacillales</taxon>
        <taxon>Lactobacillaceae</taxon>
        <taxon>Lactiplantibacillus</taxon>
    </lineage>
</organism>
<dbReference type="InterPro" id="IPR035472">
    <property type="entry name" value="RpiR-like_SIS"/>
</dbReference>
<dbReference type="Pfam" id="PF01418">
    <property type="entry name" value="HTH_6"/>
    <property type="match status" value="1"/>
</dbReference>
<dbReference type="Gene3D" id="3.40.50.10490">
    <property type="entry name" value="Glucose-6-phosphate isomerase like protein, domain 1"/>
    <property type="match status" value="1"/>
</dbReference>
<dbReference type="SUPFAM" id="SSF46689">
    <property type="entry name" value="Homeodomain-like"/>
    <property type="match status" value="1"/>
</dbReference>
<evidence type="ECO:0000259" key="5">
    <source>
        <dbReference type="PROSITE" id="PS51464"/>
    </source>
</evidence>
<dbReference type="Proteomes" id="UP001596253">
    <property type="component" value="Unassembled WGS sequence"/>
</dbReference>
<dbReference type="Gene3D" id="1.10.10.10">
    <property type="entry name" value="Winged helix-like DNA-binding domain superfamily/Winged helix DNA-binding domain"/>
    <property type="match status" value="1"/>
</dbReference>
<comment type="caution">
    <text evidence="6">The sequence shown here is derived from an EMBL/GenBank/DDBJ whole genome shotgun (WGS) entry which is preliminary data.</text>
</comment>